<dbReference type="AlphaFoldDB" id="A0A382JU77"/>
<proteinExistence type="predicted"/>
<feature type="non-terminal residue" evidence="1">
    <location>
        <position position="54"/>
    </location>
</feature>
<evidence type="ECO:0000313" key="1">
    <source>
        <dbReference type="EMBL" id="SVC15215.1"/>
    </source>
</evidence>
<sequence>MGGAGDGIFLNAGRWREEARQKIVFRNIGLGGDNDAAHRQVTQADEIRLKLMQF</sequence>
<name>A0A382JU77_9ZZZZ</name>
<protein>
    <submittedName>
        <fullName evidence="1">Uncharacterized protein</fullName>
    </submittedName>
</protein>
<organism evidence="1">
    <name type="scientific">marine metagenome</name>
    <dbReference type="NCBI Taxonomy" id="408172"/>
    <lineage>
        <taxon>unclassified sequences</taxon>
        <taxon>metagenomes</taxon>
        <taxon>ecological metagenomes</taxon>
    </lineage>
</organism>
<reference evidence="1" key="1">
    <citation type="submission" date="2018-05" db="EMBL/GenBank/DDBJ databases">
        <authorList>
            <person name="Lanie J.A."/>
            <person name="Ng W.-L."/>
            <person name="Kazmierczak K.M."/>
            <person name="Andrzejewski T.M."/>
            <person name="Davidsen T.M."/>
            <person name="Wayne K.J."/>
            <person name="Tettelin H."/>
            <person name="Glass J.I."/>
            <person name="Rusch D."/>
            <person name="Podicherti R."/>
            <person name="Tsui H.-C.T."/>
            <person name="Winkler M.E."/>
        </authorList>
    </citation>
    <scope>NUCLEOTIDE SEQUENCE</scope>
</reference>
<accession>A0A382JU77</accession>
<dbReference type="EMBL" id="UINC01076237">
    <property type="protein sequence ID" value="SVC15215.1"/>
    <property type="molecule type" value="Genomic_DNA"/>
</dbReference>
<gene>
    <name evidence="1" type="ORF">METZ01_LOCUS268069</name>
</gene>